<evidence type="ECO:0000259" key="1">
    <source>
        <dbReference type="Pfam" id="PF01541"/>
    </source>
</evidence>
<dbReference type="InterPro" id="IPR000305">
    <property type="entry name" value="GIY-YIG_endonuc"/>
</dbReference>
<comment type="caution">
    <text evidence="2">The sequence shown here is derived from an EMBL/GenBank/DDBJ whole genome shotgun (WGS) entry which is preliminary data.</text>
</comment>
<protein>
    <submittedName>
        <fullName evidence="2">GIY-YIG nuclease family protein</fullName>
    </submittedName>
</protein>
<dbReference type="Pfam" id="PF01541">
    <property type="entry name" value="GIY-YIG"/>
    <property type="match status" value="1"/>
</dbReference>
<keyword evidence="3" id="KW-1185">Reference proteome</keyword>
<feature type="domain" description="GIY-YIG" evidence="1">
    <location>
        <begin position="56"/>
        <end position="101"/>
    </location>
</feature>
<reference evidence="2 3" key="1">
    <citation type="submission" date="2024-09" db="EMBL/GenBank/DDBJ databases">
        <authorList>
            <person name="Sun Q."/>
            <person name="Mori K."/>
        </authorList>
    </citation>
    <scope>NUCLEOTIDE SEQUENCE [LARGE SCALE GENOMIC DNA]</scope>
    <source>
        <strain evidence="2 3">JCM 11201</strain>
    </source>
</reference>
<evidence type="ECO:0000313" key="2">
    <source>
        <dbReference type="EMBL" id="MFB9759251.1"/>
    </source>
</evidence>
<dbReference type="EMBL" id="JBHMAF010000066">
    <property type="protein sequence ID" value="MFB9759251.1"/>
    <property type="molecule type" value="Genomic_DNA"/>
</dbReference>
<sequence length="190" mass="22710">MMKEAIEELLYTLQILPISNSRWQKFDVCLHSYSINQEYINVKKKIHDCVPKGTSGVYVITKNKKVLYIGESEKNIHTRLKRHMDKIYSRTDSRSEFFKLEEHQGHLSIYYWALPSNLIDKRKDIEDLLTNVLEPEYKKWGLKNKMDLLEKLFREDNDLIQNTDNKHLGYPVNDDFYNELNKDHMLDRLG</sequence>
<proteinExistence type="predicted"/>
<name>A0ABV5WFU2_9BACI</name>
<dbReference type="RefSeq" id="WP_379949548.1">
    <property type="nucleotide sequence ID" value="NZ_JBHMAF010000066.1"/>
</dbReference>
<accession>A0ABV5WFU2</accession>
<evidence type="ECO:0000313" key="3">
    <source>
        <dbReference type="Proteomes" id="UP001589609"/>
    </source>
</evidence>
<dbReference type="CDD" id="cd00719">
    <property type="entry name" value="GIY-YIG_SF"/>
    <property type="match status" value="1"/>
</dbReference>
<organism evidence="2 3">
    <name type="scientific">Ectobacillus funiculus</name>
    <dbReference type="NCBI Taxonomy" id="137993"/>
    <lineage>
        <taxon>Bacteria</taxon>
        <taxon>Bacillati</taxon>
        <taxon>Bacillota</taxon>
        <taxon>Bacilli</taxon>
        <taxon>Bacillales</taxon>
        <taxon>Bacillaceae</taxon>
        <taxon>Ectobacillus</taxon>
    </lineage>
</organism>
<dbReference type="Proteomes" id="UP001589609">
    <property type="component" value="Unassembled WGS sequence"/>
</dbReference>
<gene>
    <name evidence="2" type="ORF">ACFFMS_12450</name>
</gene>